<gene>
    <name evidence="2" type="ORF">DFR29_11332</name>
</gene>
<dbReference type="AlphaFoldDB" id="A0A4R6YQR9"/>
<comment type="caution">
    <text evidence="2">The sequence shown here is derived from an EMBL/GenBank/DDBJ whole genome shotgun (WGS) entry which is preliminary data.</text>
</comment>
<proteinExistence type="predicted"/>
<sequence length="92" mass="10107">MQSIEKEISASPAPRSRKWWFIAVGAAVCLVCWVALGVGLFIGVDKGLRLGLVLAAAVTTEGLFWLTAAVLGVRLFEARRELWRRVRGLRLG</sequence>
<keyword evidence="3" id="KW-1185">Reference proteome</keyword>
<evidence type="ECO:0000256" key="1">
    <source>
        <dbReference type="SAM" id="Phobius"/>
    </source>
</evidence>
<keyword evidence="1" id="KW-0812">Transmembrane</keyword>
<evidence type="ECO:0000313" key="3">
    <source>
        <dbReference type="Proteomes" id="UP000295293"/>
    </source>
</evidence>
<name>A0A4R6YQR9_9GAMM</name>
<evidence type="ECO:0000313" key="2">
    <source>
        <dbReference type="EMBL" id="TDR40332.1"/>
    </source>
</evidence>
<feature type="transmembrane region" description="Helical" evidence="1">
    <location>
        <begin position="20"/>
        <end position="44"/>
    </location>
</feature>
<feature type="transmembrane region" description="Helical" evidence="1">
    <location>
        <begin position="50"/>
        <end position="76"/>
    </location>
</feature>
<keyword evidence="1" id="KW-0472">Membrane</keyword>
<dbReference type="RefSeq" id="WP_166654212.1">
    <property type="nucleotide sequence ID" value="NZ_SNZH01000013.1"/>
</dbReference>
<organism evidence="2 3">
    <name type="scientific">Tahibacter aquaticus</name>
    <dbReference type="NCBI Taxonomy" id="520092"/>
    <lineage>
        <taxon>Bacteria</taxon>
        <taxon>Pseudomonadati</taxon>
        <taxon>Pseudomonadota</taxon>
        <taxon>Gammaproteobacteria</taxon>
        <taxon>Lysobacterales</taxon>
        <taxon>Rhodanobacteraceae</taxon>
        <taxon>Tahibacter</taxon>
    </lineage>
</organism>
<protein>
    <submittedName>
        <fullName evidence="2">Uncharacterized protein</fullName>
    </submittedName>
</protein>
<reference evidence="2 3" key="1">
    <citation type="submission" date="2019-03" db="EMBL/GenBank/DDBJ databases">
        <title>Genomic Encyclopedia of Type Strains, Phase IV (KMG-IV): sequencing the most valuable type-strain genomes for metagenomic binning, comparative biology and taxonomic classification.</title>
        <authorList>
            <person name="Goeker M."/>
        </authorList>
    </citation>
    <scope>NUCLEOTIDE SEQUENCE [LARGE SCALE GENOMIC DNA]</scope>
    <source>
        <strain evidence="2 3">DSM 21667</strain>
    </source>
</reference>
<dbReference type="Proteomes" id="UP000295293">
    <property type="component" value="Unassembled WGS sequence"/>
</dbReference>
<accession>A0A4R6YQR9</accession>
<keyword evidence="1" id="KW-1133">Transmembrane helix</keyword>
<dbReference type="EMBL" id="SNZH01000013">
    <property type="protein sequence ID" value="TDR40332.1"/>
    <property type="molecule type" value="Genomic_DNA"/>
</dbReference>